<dbReference type="InterPro" id="IPR029026">
    <property type="entry name" value="tRNA_m1G_MTases_N"/>
</dbReference>
<proteinExistence type="inferred from homology"/>
<protein>
    <submittedName>
        <fullName evidence="5">RNA methyltransferase</fullName>
    </submittedName>
</protein>
<dbReference type="InterPro" id="IPR051259">
    <property type="entry name" value="rRNA_Methyltransferase"/>
</dbReference>
<dbReference type="SUPFAM" id="SSF55315">
    <property type="entry name" value="L30e-like"/>
    <property type="match status" value="1"/>
</dbReference>
<feature type="domain" description="RNA 2-O ribose methyltransferase substrate binding" evidence="4">
    <location>
        <begin position="31"/>
        <end position="103"/>
    </location>
</feature>
<keyword evidence="3" id="KW-0808">Transferase</keyword>
<keyword evidence="6" id="KW-1185">Reference proteome</keyword>
<dbReference type="Pfam" id="PF00588">
    <property type="entry name" value="SpoU_methylase"/>
    <property type="match status" value="1"/>
</dbReference>
<evidence type="ECO:0000256" key="1">
    <source>
        <dbReference type="ARBA" id="ARBA00007228"/>
    </source>
</evidence>
<evidence type="ECO:0000313" key="5">
    <source>
        <dbReference type="EMBL" id="UQS83377.1"/>
    </source>
</evidence>
<dbReference type="Proteomes" id="UP000831947">
    <property type="component" value="Chromosome"/>
</dbReference>
<dbReference type="SUPFAM" id="SSF75217">
    <property type="entry name" value="alpha/beta knot"/>
    <property type="match status" value="1"/>
</dbReference>
<dbReference type="PANTHER" id="PTHR43191">
    <property type="entry name" value="RRNA METHYLTRANSFERASE 3"/>
    <property type="match status" value="1"/>
</dbReference>
<evidence type="ECO:0000313" key="6">
    <source>
        <dbReference type="Proteomes" id="UP000831947"/>
    </source>
</evidence>
<dbReference type="GO" id="GO:0032259">
    <property type="term" value="P:methylation"/>
    <property type="evidence" value="ECO:0007669"/>
    <property type="project" value="UniProtKB-KW"/>
</dbReference>
<accession>A0ABY4PCW2</accession>
<evidence type="ECO:0000259" key="4">
    <source>
        <dbReference type="SMART" id="SM00967"/>
    </source>
</evidence>
<dbReference type="InterPro" id="IPR029064">
    <property type="entry name" value="Ribosomal_eL30-like_sf"/>
</dbReference>
<dbReference type="Pfam" id="PF22435">
    <property type="entry name" value="MRM3-like_sub_bind"/>
    <property type="match status" value="1"/>
</dbReference>
<dbReference type="PANTHER" id="PTHR43191:SF2">
    <property type="entry name" value="RRNA METHYLTRANSFERASE 3, MITOCHONDRIAL"/>
    <property type="match status" value="1"/>
</dbReference>
<evidence type="ECO:0000256" key="2">
    <source>
        <dbReference type="ARBA" id="ARBA00022603"/>
    </source>
</evidence>
<dbReference type="RefSeq" id="WP_249512603.1">
    <property type="nucleotide sequence ID" value="NZ_CP093365.1"/>
</dbReference>
<dbReference type="InterPro" id="IPR053888">
    <property type="entry name" value="MRM3-like_sub_bind"/>
</dbReference>
<sequence>MEYITSVKNNKIKELKKLLTTRGRRKAQKYLLEGEHLIKEALQNNISLNEVYVTTEYLNRDRLHLIRDYFPQAIQITEEVAQVITDTVHPQGLVSVVDMPEQPDLDMSQGRWLLLDEVQDPGNVGTMVRTADAAGLKGVVLSPDAVDLYAPKVQRAMQGSQFHLPILVNDLAETITVMQQHDLIVYGSLVDERAQDYRQVKPQKDWALIMGNEARGMNSALLEKVNANLYIPIFGKAESLNVAVAAGIIIYGLSR</sequence>
<dbReference type="InterPro" id="IPR001537">
    <property type="entry name" value="SpoU_MeTrfase"/>
</dbReference>
<dbReference type="GO" id="GO:0008168">
    <property type="term" value="F:methyltransferase activity"/>
    <property type="evidence" value="ECO:0007669"/>
    <property type="project" value="UniProtKB-KW"/>
</dbReference>
<dbReference type="InterPro" id="IPR029028">
    <property type="entry name" value="Alpha/beta_knot_MTases"/>
</dbReference>
<dbReference type="CDD" id="cd18095">
    <property type="entry name" value="SpoU-like_rRNA-MTase"/>
    <property type="match status" value="1"/>
</dbReference>
<dbReference type="EMBL" id="CP093365">
    <property type="protein sequence ID" value="UQS83377.1"/>
    <property type="molecule type" value="Genomic_DNA"/>
</dbReference>
<reference evidence="5 6" key="1">
    <citation type="journal article" date="2022" name="Int. J. Syst. Evol. Microbiol.">
        <title>Apilactobacillus apisilvae sp. nov., Nicolia spurrieriana gen. nov. sp. nov., Bombilactobacillus folatiphilus sp. nov. and Bombilactobacillus thymidiniphilus sp. nov., four new lactic acid bacterial isolates from stingless bees Tetragonula carbonaria and Austroplebeia australis.</title>
        <authorList>
            <person name="Oliphant S.A."/>
            <person name="Watson-Haigh N.S."/>
            <person name="Sumby K.M."/>
            <person name="Gardner J."/>
            <person name="Groom S."/>
            <person name="Jiranek V."/>
        </authorList>
    </citation>
    <scope>NUCLEOTIDE SEQUENCE [LARGE SCALE GENOMIC DNA]</scope>
    <source>
        <strain evidence="5 6">SG4_A1</strain>
    </source>
</reference>
<dbReference type="SMART" id="SM00967">
    <property type="entry name" value="SpoU_sub_bind"/>
    <property type="match status" value="1"/>
</dbReference>
<dbReference type="InterPro" id="IPR013123">
    <property type="entry name" value="SpoU_subst-bd"/>
</dbReference>
<comment type="similarity">
    <text evidence="1">Belongs to the class IV-like SAM-binding methyltransferase superfamily. RNA methyltransferase TrmH family.</text>
</comment>
<keyword evidence="2 5" id="KW-0489">Methyltransferase</keyword>
<dbReference type="Gene3D" id="3.40.1280.10">
    <property type="match status" value="1"/>
</dbReference>
<dbReference type="Gene3D" id="3.30.1330.30">
    <property type="match status" value="1"/>
</dbReference>
<name>A0ABY4PCW2_9LACO</name>
<evidence type="ECO:0000256" key="3">
    <source>
        <dbReference type="ARBA" id="ARBA00022679"/>
    </source>
</evidence>
<gene>
    <name evidence="5" type="ORF">MOO47_06265</name>
</gene>
<organism evidence="5 6">
    <name type="scientific">Bombilactobacillus thymidiniphilus</name>
    <dbReference type="NCBI Taxonomy" id="2923363"/>
    <lineage>
        <taxon>Bacteria</taxon>
        <taxon>Bacillati</taxon>
        <taxon>Bacillota</taxon>
        <taxon>Bacilli</taxon>
        <taxon>Lactobacillales</taxon>
        <taxon>Lactobacillaceae</taxon>
        <taxon>Bombilactobacillus</taxon>
    </lineage>
</organism>